<feature type="region of interest" description="Disordered" evidence="1">
    <location>
        <begin position="1"/>
        <end position="46"/>
    </location>
</feature>
<sequence>MGSKWIGKPRHLVSGTITRYTPPPSDDSDKEARSNRKSPKADGSQVLATFSGSWQGSIEYSKAGEKKQPLVDLSVLRPVAKIVRPLEEQSEHESRKIWHEVSSNIIEKNFAAANRAKHTIEEHQRRLAHERRNNERVAYTSVYFDVPEVGIPVLKRQPEQY</sequence>
<evidence type="ECO:0000313" key="2">
    <source>
        <dbReference type="EMBL" id="RKP25241.1"/>
    </source>
</evidence>
<organism evidence="2 3">
    <name type="scientific">Syncephalis pseudoplumigaleata</name>
    <dbReference type="NCBI Taxonomy" id="1712513"/>
    <lineage>
        <taxon>Eukaryota</taxon>
        <taxon>Fungi</taxon>
        <taxon>Fungi incertae sedis</taxon>
        <taxon>Zoopagomycota</taxon>
        <taxon>Zoopagomycotina</taxon>
        <taxon>Zoopagomycetes</taxon>
        <taxon>Zoopagales</taxon>
        <taxon>Piptocephalidaceae</taxon>
        <taxon>Syncephalis</taxon>
    </lineage>
</organism>
<reference evidence="3" key="1">
    <citation type="journal article" date="2018" name="Nat. Microbiol.">
        <title>Leveraging single-cell genomics to expand the fungal tree of life.</title>
        <authorList>
            <person name="Ahrendt S.R."/>
            <person name="Quandt C.A."/>
            <person name="Ciobanu D."/>
            <person name="Clum A."/>
            <person name="Salamov A."/>
            <person name="Andreopoulos B."/>
            <person name="Cheng J.F."/>
            <person name="Woyke T."/>
            <person name="Pelin A."/>
            <person name="Henrissat B."/>
            <person name="Reynolds N.K."/>
            <person name="Benny G.L."/>
            <person name="Smith M.E."/>
            <person name="James T.Y."/>
            <person name="Grigoriev I.V."/>
        </authorList>
    </citation>
    <scope>NUCLEOTIDE SEQUENCE [LARGE SCALE GENOMIC DNA]</scope>
    <source>
        <strain evidence="3">Benny S71-1</strain>
    </source>
</reference>
<dbReference type="EMBL" id="KZ989827">
    <property type="protein sequence ID" value="RKP25241.1"/>
    <property type="molecule type" value="Genomic_DNA"/>
</dbReference>
<dbReference type="OrthoDB" id="48057at2759"/>
<dbReference type="InterPro" id="IPR037239">
    <property type="entry name" value="OSBP_sf"/>
</dbReference>
<keyword evidence="3" id="KW-1185">Reference proteome</keyword>
<protein>
    <submittedName>
        <fullName evidence="2">Uncharacterized protein</fullName>
    </submittedName>
</protein>
<dbReference type="SUPFAM" id="SSF144000">
    <property type="entry name" value="Oxysterol-binding protein-like"/>
    <property type="match status" value="1"/>
</dbReference>
<dbReference type="Gene3D" id="6.10.140.1150">
    <property type="match status" value="1"/>
</dbReference>
<gene>
    <name evidence="2" type="ORF">SYNPS1DRAFT_29017</name>
</gene>
<accession>A0A4P9Z0L7</accession>
<name>A0A4P9Z0L7_9FUNG</name>
<dbReference type="AlphaFoldDB" id="A0A4P9Z0L7"/>
<evidence type="ECO:0000313" key="3">
    <source>
        <dbReference type="Proteomes" id="UP000278143"/>
    </source>
</evidence>
<proteinExistence type="predicted"/>
<dbReference type="Gene3D" id="2.40.160.120">
    <property type="match status" value="1"/>
</dbReference>
<dbReference type="Proteomes" id="UP000278143">
    <property type="component" value="Unassembled WGS sequence"/>
</dbReference>
<evidence type="ECO:0000256" key="1">
    <source>
        <dbReference type="SAM" id="MobiDB-lite"/>
    </source>
</evidence>